<sequence>MAPGFFSPETEREPSFTAVFPLEETAGPPYAAATEKTARNSEDADERQYSLAAPLPLAPRLRPGETGGGSGAPGKLGRDSLPPARQNIRPARP</sequence>
<accession>A0A212JTS9</accession>
<feature type="compositionally biased region" description="Gly residues" evidence="1">
    <location>
        <begin position="65"/>
        <end position="74"/>
    </location>
</feature>
<feature type="compositionally biased region" description="Basic and acidic residues" evidence="1">
    <location>
        <begin position="36"/>
        <end position="48"/>
    </location>
</feature>
<proteinExistence type="predicted"/>
<organism evidence="2">
    <name type="scientific">uncultured delta proteobacterium</name>
    <dbReference type="NCBI Taxonomy" id="34034"/>
    <lineage>
        <taxon>Bacteria</taxon>
        <taxon>Deltaproteobacteria</taxon>
        <taxon>environmental samples</taxon>
    </lineage>
</organism>
<name>A0A212JTS9_9DELT</name>
<evidence type="ECO:0000313" key="2">
    <source>
        <dbReference type="EMBL" id="SBW02850.1"/>
    </source>
</evidence>
<dbReference type="AlphaFoldDB" id="A0A212JTS9"/>
<feature type="compositionally biased region" description="Low complexity" evidence="1">
    <location>
        <begin position="51"/>
        <end position="61"/>
    </location>
</feature>
<evidence type="ECO:0000256" key="1">
    <source>
        <dbReference type="SAM" id="MobiDB-lite"/>
    </source>
</evidence>
<gene>
    <name evidence="2" type="ORF">KL86DPRO_20043</name>
</gene>
<protein>
    <submittedName>
        <fullName evidence="2">Uncharacterized protein</fullName>
    </submittedName>
</protein>
<reference evidence="2" key="1">
    <citation type="submission" date="2016-04" db="EMBL/GenBank/DDBJ databases">
        <authorList>
            <person name="Evans L.H."/>
            <person name="Alamgir A."/>
            <person name="Owens N."/>
            <person name="Weber N.D."/>
            <person name="Virtaneva K."/>
            <person name="Barbian K."/>
            <person name="Babar A."/>
            <person name="Rosenke K."/>
        </authorList>
    </citation>
    <scope>NUCLEOTIDE SEQUENCE</scope>
    <source>
        <strain evidence="2">86</strain>
    </source>
</reference>
<feature type="region of interest" description="Disordered" evidence="1">
    <location>
        <begin position="33"/>
        <end position="93"/>
    </location>
</feature>
<dbReference type="EMBL" id="FLUQ01000002">
    <property type="protein sequence ID" value="SBW02850.1"/>
    <property type="molecule type" value="Genomic_DNA"/>
</dbReference>